<feature type="compositionally biased region" description="Polar residues" evidence="1">
    <location>
        <begin position="1388"/>
        <end position="1398"/>
    </location>
</feature>
<feature type="region of interest" description="Disordered" evidence="1">
    <location>
        <begin position="257"/>
        <end position="279"/>
    </location>
</feature>
<feature type="region of interest" description="Disordered" evidence="1">
    <location>
        <begin position="715"/>
        <end position="737"/>
    </location>
</feature>
<comment type="caution">
    <text evidence="2">The sequence shown here is derived from an EMBL/GenBank/DDBJ whole genome shotgun (WGS) entry which is preliminary data.</text>
</comment>
<dbReference type="OrthoDB" id="3060186at2759"/>
<feature type="region of interest" description="Disordered" evidence="1">
    <location>
        <begin position="427"/>
        <end position="447"/>
    </location>
</feature>
<name>A0A8H5MD54_9AGAR</name>
<feature type="region of interest" description="Disordered" evidence="1">
    <location>
        <begin position="514"/>
        <end position="543"/>
    </location>
</feature>
<feature type="region of interest" description="Disordered" evidence="1">
    <location>
        <begin position="323"/>
        <end position="411"/>
    </location>
</feature>
<keyword evidence="3" id="KW-1185">Reference proteome</keyword>
<feature type="compositionally biased region" description="Polar residues" evidence="1">
    <location>
        <begin position="393"/>
        <end position="411"/>
    </location>
</feature>
<protein>
    <submittedName>
        <fullName evidence="2">Uncharacterized protein</fullName>
    </submittedName>
</protein>
<feature type="compositionally biased region" description="Low complexity" evidence="1">
    <location>
        <begin position="1450"/>
        <end position="1468"/>
    </location>
</feature>
<feature type="compositionally biased region" description="Basic and acidic residues" evidence="1">
    <location>
        <begin position="725"/>
        <end position="737"/>
    </location>
</feature>
<feature type="region of interest" description="Disordered" evidence="1">
    <location>
        <begin position="1367"/>
        <end position="1403"/>
    </location>
</feature>
<sequence>MHFKTKRFQTHCHSTNRPCIAPVGSIHTRIHGAPDIDRTIKDLIPNALNLLRNNDWHPAPPMSSFRPQGRLPLDPFNTKSTFLHDATKSAASTWAEPIWNVRAEELQEVWRKQKFERARVILVVGSPTPKEVGPILSSRLLSKSLVILATEQPPPNLSSLLPKSSSDGPALVVLRLQPLAHPIPQHLHSVLIRAEVIAHRWREDRQMLFSDTDNDRGRSFLRRQKKSASEDNLLRAVQFSEVGGIFGREFSVREEIGYTPNPSSASGPSSGTSSVRSPFSNSAKLFSRKNHDQRAFDVLINMVPAEILKDEEGLLQAISSASMTSQPFLSSNSASSSDGRRERSLSKGSRRRSSSLDRIRDWILRSRSRSKTREHMPDPGKPNLEAMSPKPNRAQTHPSSTHSSRGMTGNEQDGFRAIALPETRRTPMERSVPVSSQIQGEVASPAKRAEQGVVSSWSRHQLQTANHAGVADVVPQHHTETFERVDSRAYLIHVLPLSPPCSNVILHANFSHGPSTHSKTNSHESEDSGLLSSETDTSLPPLGAQYVPEKEVKEIGVSHLVPSIRKLESVKSSEAITSNRQRTGSLDSLAVSRSKMVSNTSASTSLLSKKSSKEGSDTSSHILGGEQDSVLEARDTSQLLRRPIDKRASTISPALEAAVEFATRDTNRTYAKILSLSGPKTDSLIQRRNTAMQVASAAALAAMEVHLAKTKQAAESLKRLPKSGSGDRRNTDPTIRERSFSEIAYTEAIRQTTASAYIPDSLLPNPHRQHSLILRASTFAPLDIRLDSLFHDSNAESANPKQVQVWPAVVPHTPETLLPRPHARARALAMDEERTKTRVGDSRSLFARAVETRTTSHSRTSSTVTLPSSNRQCYFKKTPMIQEMEKFVLMYSYANSQSSSPPPFPMLPKGAAKPATIGNPQRVVDAQVITTSSSLHGISLSDSRALHNPPIASYLLPTTLMDLMFKFPSDNSSISVVDMILYGLLDPSPESLTAYRDVMNVAAKPGGSRGSATLDGLMALGALSGEESGVPHSMPKAWIGGVADIRVQGSTPESFAPPTVSRNGDSSDRLISESTQDPSALSSIAIPEASLSAIDLHIQSTASSPRADISAVLKSSSRSAELISEPRQSGLDLQLNNAQSSALPLAHPATSNETTTPKLSTLVIPDSVRHNTLYGVPPGAALPASLYLPNIHSTFPRHSVMLTTPPYLTLDFTRTLKVNEKEEELAVDGDNDFSSSRATSPSLAGTDAIFDEDLEASNSTQDEIQVTVNMVSLSDSEDDPSANIESSASSLGNEQAGTENDLQTPIALHPYESLQVSTGDIAREIPSGGRIQRRSTLPKELPPIAGADAKDTTLSLSIPDASVSRLVRQSNTFNGRDLDDLDNETDKSPTPTQNNAKSSILLGPGSAPDAMTFHNPVSSPILSILSLTLNNISTQPSSVAYEQPILGRASMSSEASSSPSSSSSSVISNHDPHPNRSPSNSLSVSSRPSSRSASPLPVGPRDLILSRSLRTPTPLPLGDVPTSQITLEPVPMLSPTPRRPLPTPLPSLKQRNSDTSLIQMPLSVGEGKPIAERRSNDRVGFDEKQPLSPPPPVLGTQSRSNSRSSTPTLIPLRKLAIDEISSRRTPITGRVGRDTGGTRPESVAIASAGGHVMEDGSPLYDDVIAVGHETLVRQSKWKFWATENRPVSMMVDLTREI</sequence>
<feature type="compositionally biased region" description="Polar residues" evidence="1">
    <location>
        <begin position="1072"/>
        <end position="1081"/>
    </location>
</feature>
<feature type="region of interest" description="Disordered" evidence="1">
    <location>
        <begin position="600"/>
        <end position="630"/>
    </location>
</feature>
<accession>A0A8H5MD54</accession>
<dbReference type="Proteomes" id="UP000518752">
    <property type="component" value="Unassembled WGS sequence"/>
</dbReference>
<gene>
    <name evidence="2" type="ORF">D9757_004214</name>
</gene>
<dbReference type="EMBL" id="JAACJN010000021">
    <property type="protein sequence ID" value="KAF5389618.1"/>
    <property type="molecule type" value="Genomic_DNA"/>
</dbReference>
<evidence type="ECO:0000256" key="1">
    <source>
        <dbReference type="SAM" id="MobiDB-lite"/>
    </source>
</evidence>
<feature type="region of interest" description="Disordered" evidence="1">
    <location>
        <begin position="1450"/>
        <end position="1554"/>
    </location>
</feature>
<feature type="region of interest" description="Disordered" evidence="1">
    <location>
        <begin position="1580"/>
        <end position="1607"/>
    </location>
</feature>
<feature type="compositionally biased region" description="Polar residues" evidence="1">
    <location>
        <begin position="1595"/>
        <end position="1607"/>
    </location>
</feature>
<feature type="compositionally biased region" description="Low complexity" evidence="1">
    <location>
        <begin position="600"/>
        <end position="609"/>
    </location>
</feature>
<feature type="compositionally biased region" description="Pro residues" evidence="1">
    <location>
        <begin position="1532"/>
        <end position="1545"/>
    </location>
</feature>
<feature type="compositionally biased region" description="Low complexity" evidence="1">
    <location>
        <begin position="1476"/>
        <end position="1496"/>
    </location>
</feature>
<evidence type="ECO:0000313" key="3">
    <source>
        <dbReference type="Proteomes" id="UP000518752"/>
    </source>
</evidence>
<feature type="compositionally biased region" description="Low complexity" evidence="1">
    <location>
        <begin position="260"/>
        <end position="279"/>
    </location>
</feature>
<proteinExistence type="predicted"/>
<reference evidence="2 3" key="1">
    <citation type="journal article" date="2020" name="ISME J.">
        <title>Uncovering the hidden diversity of litter-decomposition mechanisms in mushroom-forming fungi.</title>
        <authorList>
            <person name="Floudas D."/>
            <person name="Bentzer J."/>
            <person name="Ahren D."/>
            <person name="Johansson T."/>
            <person name="Persson P."/>
            <person name="Tunlid A."/>
        </authorList>
    </citation>
    <scope>NUCLEOTIDE SEQUENCE [LARGE SCALE GENOMIC DNA]</scope>
    <source>
        <strain evidence="2 3">CBS 406.79</strain>
    </source>
</reference>
<feature type="region of interest" description="Disordered" evidence="1">
    <location>
        <begin position="1274"/>
        <end position="1298"/>
    </location>
</feature>
<feature type="region of interest" description="Disordered" evidence="1">
    <location>
        <begin position="1050"/>
        <end position="1081"/>
    </location>
</feature>
<feature type="compositionally biased region" description="Basic and acidic residues" evidence="1">
    <location>
        <begin position="354"/>
        <end position="364"/>
    </location>
</feature>
<feature type="compositionally biased region" description="Polar residues" evidence="1">
    <location>
        <begin position="1283"/>
        <end position="1298"/>
    </location>
</feature>
<organism evidence="2 3">
    <name type="scientific">Collybiopsis confluens</name>
    <dbReference type="NCBI Taxonomy" id="2823264"/>
    <lineage>
        <taxon>Eukaryota</taxon>
        <taxon>Fungi</taxon>
        <taxon>Dikarya</taxon>
        <taxon>Basidiomycota</taxon>
        <taxon>Agaricomycotina</taxon>
        <taxon>Agaricomycetes</taxon>
        <taxon>Agaricomycetidae</taxon>
        <taxon>Agaricales</taxon>
        <taxon>Marasmiineae</taxon>
        <taxon>Omphalotaceae</taxon>
        <taxon>Collybiopsis</taxon>
    </lineage>
</organism>
<evidence type="ECO:0000313" key="2">
    <source>
        <dbReference type="EMBL" id="KAF5389618.1"/>
    </source>
</evidence>
<feature type="region of interest" description="Disordered" evidence="1">
    <location>
        <begin position="1318"/>
        <end position="1348"/>
    </location>
</feature>